<reference evidence="2 3" key="1">
    <citation type="submission" date="2016-12" db="EMBL/GenBank/DDBJ databases">
        <authorList>
            <person name="Song W.-J."/>
            <person name="Kurnit D.M."/>
        </authorList>
    </citation>
    <scope>NUCLEOTIDE SEQUENCE [LARGE SCALE GENOMIC DNA]</scope>
    <source>
        <strain evidence="2 3">STM7296</strain>
    </source>
</reference>
<keyword evidence="3" id="KW-1185">Reference proteome</keyword>
<dbReference type="STRING" id="1247936.BN2475_230055"/>
<dbReference type="AlphaFoldDB" id="A0A1N7RXR6"/>
<sequence>MVTDAKKLFARNLVYFSRGVATCGRRTLAWLDRTRRTVGAKPRAQSGGPKNNGRSGRQARSAR</sequence>
<name>A0A1N7RXR6_9BURK</name>
<protein>
    <submittedName>
        <fullName evidence="2">Uncharacterized protein</fullName>
    </submittedName>
</protein>
<organism evidence="2 3">
    <name type="scientific">Paraburkholderia ribeironis</name>
    <dbReference type="NCBI Taxonomy" id="1247936"/>
    <lineage>
        <taxon>Bacteria</taxon>
        <taxon>Pseudomonadati</taxon>
        <taxon>Pseudomonadota</taxon>
        <taxon>Betaproteobacteria</taxon>
        <taxon>Burkholderiales</taxon>
        <taxon>Burkholderiaceae</taxon>
        <taxon>Paraburkholderia</taxon>
    </lineage>
</organism>
<dbReference type="Proteomes" id="UP000187012">
    <property type="component" value="Unassembled WGS sequence"/>
</dbReference>
<gene>
    <name evidence="2" type="ORF">BN2475_230055</name>
</gene>
<evidence type="ECO:0000313" key="2">
    <source>
        <dbReference type="EMBL" id="SIT39920.1"/>
    </source>
</evidence>
<evidence type="ECO:0000313" key="3">
    <source>
        <dbReference type="Proteomes" id="UP000187012"/>
    </source>
</evidence>
<accession>A0A1N7RXR6</accession>
<proteinExistence type="predicted"/>
<evidence type="ECO:0000256" key="1">
    <source>
        <dbReference type="SAM" id="MobiDB-lite"/>
    </source>
</evidence>
<dbReference type="EMBL" id="CYGX02000023">
    <property type="protein sequence ID" value="SIT39920.1"/>
    <property type="molecule type" value="Genomic_DNA"/>
</dbReference>
<feature type="region of interest" description="Disordered" evidence="1">
    <location>
        <begin position="34"/>
        <end position="63"/>
    </location>
</feature>